<evidence type="ECO:0000313" key="3">
    <source>
        <dbReference type="Proteomes" id="UP001597229"/>
    </source>
</evidence>
<sequence length="323" mass="33185">MTSLFRAVAAAVLATPLLGAGCSVLDSTDDLSGKAVRAAADAPPRSSAAAHDGWTAEFQLPDGRLTARIAPLTDTKVRADQTFARQAVEAGDGTTLVAVSWASEAGAGVPPVAQTMVLDPRVEDELALVDGDQRVPLEVDGLSRTKGFVYAAVTDPAHLRLEVVFDGVTQAIAAGADAPHADPAAQPLYDATQASPADYTDCVAAVTPASFTRRGGSAFCRARTASWPWVAGSGWSDGRPWQLVQLETTMHPADGGVVRDTKVAATLDGQAPAATSGGDQSGESTSSILVFPSGTHFAVRRTSTAPSGPLTLRGSLDLTVPGR</sequence>
<evidence type="ECO:0008006" key="4">
    <source>
        <dbReference type="Google" id="ProtNLM"/>
    </source>
</evidence>
<evidence type="ECO:0000313" key="2">
    <source>
        <dbReference type="EMBL" id="MFD1249015.1"/>
    </source>
</evidence>
<dbReference type="PROSITE" id="PS51257">
    <property type="entry name" value="PROKAR_LIPOPROTEIN"/>
    <property type="match status" value="1"/>
</dbReference>
<dbReference type="Proteomes" id="UP001597229">
    <property type="component" value="Unassembled WGS sequence"/>
</dbReference>
<organism evidence="2 3">
    <name type="scientific">Nocardioides ginsengisoli</name>
    <dbReference type="NCBI Taxonomy" id="363868"/>
    <lineage>
        <taxon>Bacteria</taxon>
        <taxon>Bacillati</taxon>
        <taxon>Actinomycetota</taxon>
        <taxon>Actinomycetes</taxon>
        <taxon>Propionibacteriales</taxon>
        <taxon>Nocardioidaceae</taxon>
        <taxon>Nocardioides</taxon>
    </lineage>
</organism>
<name>A0ABW3W373_9ACTN</name>
<feature type="signal peptide" evidence="1">
    <location>
        <begin position="1"/>
        <end position="19"/>
    </location>
</feature>
<feature type="chain" id="PRO_5045418841" description="Secreted protein" evidence="1">
    <location>
        <begin position="20"/>
        <end position="323"/>
    </location>
</feature>
<protein>
    <recommendedName>
        <fullName evidence="4">Secreted protein</fullName>
    </recommendedName>
</protein>
<evidence type="ECO:0000256" key="1">
    <source>
        <dbReference type="SAM" id="SignalP"/>
    </source>
</evidence>
<dbReference type="RefSeq" id="WP_367921973.1">
    <property type="nucleotide sequence ID" value="NZ_BAABAC010000049.1"/>
</dbReference>
<dbReference type="EMBL" id="JBHTLX010000020">
    <property type="protein sequence ID" value="MFD1249015.1"/>
    <property type="molecule type" value="Genomic_DNA"/>
</dbReference>
<reference evidence="3" key="1">
    <citation type="journal article" date="2019" name="Int. J. Syst. Evol. Microbiol.">
        <title>The Global Catalogue of Microorganisms (GCM) 10K type strain sequencing project: providing services to taxonomists for standard genome sequencing and annotation.</title>
        <authorList>
            <consortium name="The Broad Institute Genomics Platform"/>
            <consortium name="The Broad Institute Genome Sequencing Center for Infectious Disease"/>
            <person name="Wu L."/>
            <person name="Ma J."/>
        </authorList>
    </citation>
    <scope>NUCLEOTIDE SEQUENCE [LARGE SCALE GENOMIC DNA]</scope>
    <source>
        <strain evidence="3">CCUG 52478</strain>
    </source>
</reference>
<gene>
    <name evidence="2" type="ORF">ACFQ3F_14535</name>
</gene>
<keyword evidence="3" id="KW-1185">Reference proteome</keyword>
<proteinExistence type="predicted"/>
<comment type="caution">
    <text evidence="2">The sequence shown here is derived from an EMBL/GenBank/DDBJ whole genome shotgun (WGS) entry which is preliminary data.</text>
</comment>
<keyword evidence="1" id="KW-0732">Signal</keyword>
<accession>A0ABW3W373</accession>